<sequence>MAANHLDSKASRTRVPGRSNERSIHILKYFKVCRECEPLIKLKKKCEEAGNEDSTSSSRPYEKAKSEGQRQRRKNSSSAPDWRAKSNKGRAPPTAAANVPPKPSRLLNKGKATPASNGASTSNKKNGDASEPSEPFSASDSESISDRCTPPPPRGTSRRPQPPSQPKRVIPPRPARLERKGTRANANSTNAGEAATEEAPKAIPLRPARLTRNKAPAAPVEAPIAVEEPPKAIPPRPTRLMKNKGPTQAAAATPQAEWDAKRETSSLWPEPDNEDPWGSVPPLPAISGPKGGNKKGKGGRKTWADEVEEEEARIFAQEGL</sequence>
<evidence type="ECO:0000256" key="1">
    <source>
        <dbReference type="SAM" id="MobiDB-lite"/>
    </source>
</evidence>
<feature type="compositionally biased region" description="Pro residues" evidence="1">
    <location>
        <begin position="149"/>
        <end position="174"/>
    </location>
</feature>
<feature type="compositionally biased region" description="Low complexity" evidence="1">
    <location>
        <begin position="246"/>
        <end position="256"/>
    </location>
</feature>
<proteinExistence type="predicted"/>
<feature type="region of interest" description="Disordered" evidence="1">
    <location>
        <begin position="1"/>
        <end position="23"/>
    </location>
</feature>
<dbReference type="EMBL" id="KV427640">
    <property type="protein sequence ID" value="KZT03895.1"/>
    <property type="molecule type" value="Genomic_DNA"/>
</dbReference>
<reference evidence="2 3" key="1">
    <citation type="journal article" date="2016" name="Mol. Biol. Evol.">
        <title>Comparative Genomics of Early-Diverging Mushroom-Forming Fungi Provides Insights into the Origins of Lignocellulose Decay Capabilities.</title>
        <authorList>
            <person name="Nagy L.G."/>
            <person name="Riley R."/>
            <person name="Tritt A."/>
            <person name="Adam C."/>
            <person name="Daum C."/>
            <person name="Floudas D."/>
            <person name="Sun H."/>
            <person name="Yadav J.S."/>
            <person name="Pangilinan J."/>
            <person name="Larsson K.H."/>
            <person name="Matsuura K."/>
            <person name="Barry K."/>
            <person name="Labutti K."/>
            <person name="Kuo R."/>
            <person name="Ohm R.A."/>
            <person name="Bhattacharya S.S."/>
            <person name="Shirouzu T."/>
            <person name="Yoshinaga Y."/>
            <person name="Martin F.M."/>
            <person name="Grigoriev I.V."/>
            <person name="Hibbett D.S."/>
        </authorList>
    </citation>
    <scope>NUCLEOTIDE SEQUENCE [LARGE SCALE GENOMIC DNA]</scope>
    <source>
        <strain evidence="2 3">93-53</strain>
    </source>
</reference>
<evidence type="ECO:0000313" key="3">
    <source>
        <dbReference type="Proteomes" id="UP000076871"/>
    </source>
</evidence>
<accession>A0A165D0L6</accession>
<name>A0A165D0L6_9APHY</name>
<dbReference type="AlphaFoldDB" id="A0A165D0L6"/>
<gene>
    <name evidence="2" type="ORF">LAESUDRAFT_814310</name>
</gene>
<feature type="compositionally biased region" description="Low complexity" evidence="1">
    <location>
        <begin position="214"/>
        <end position="227"/>
    </location>
</feature>
<evidence type="ECO:0000313" key="2">
    <source>
        <dbReference type="EMBL" id="KZT03895.1"/>
    </source>
</evidence>
<feature type="compositionally biased region" description="Polar residues" evidence="1">
    <location>
        <begin position="114"/>
        <end position="124"/>
    </location>
</feature>
<feature type="region of interest" description="Disordered" evidence="1">
    <location>
        <begin position="44"/>
        <end position="320"/>
    </location>
</feature>
<keyword evidence="3" id="KW-1185">Reference proteome</keyword>
<dbReference type="Proteomes" id="UP000076871">
    <property type="component" value="Unassembled WGS sequence"/>
</dbReference>
<organism evidence="2 3">
    <name type="scientific">Laetiporus sulphureus 93-53</name>
    <dbReference type="NCBI Taxonomy" id="1314785"/>
    <lineage>
        <taxon>Eukaryota</taxon>
        <taxon>Fungi</taxon>
        <taxon>Dikarya</taxon>
        <taxon>Basidiomycota</taxon>
        <taxon>Agaricomycotina</taxon>
        <taxon>Agaricomycetes</taxon>
        <taxon>Polyporales</taxon>
        <taxon>Laetiporus</taxon>
    </lineage>
</organism>
<dbReference type="GeneID" id="63831596"/>
<protein>
    <submittedName>
        <fullName evidence="2">Uncharacterized protein</fullName>
    </submittedName>
</protein>
<feature type="compositionally biased region" description="Basic and acidic residues" evidence="1">
    <location>
        <begin position="1"/>
        <end position="10"/>
    </location>
</feature>
<dbReference type="RefSeq" id="XP_040761635.1">
    <property type="nucleotide sequence ID" value="XM_040914569.1"/>
</dbReference>
<dbReference type="InParanoid" id="A0A165D0L6"/>
<feature type="compositionally biased region" description="Basic and acidic residues" evidence="1">
    <location>
        <begin position="60"/>
        <end position="70"/>
    </location>
</feature>